<dbReference type="SUPFAM" id="SSF54637">
    <property type="entry name" value="Thioesterase/thiol ester dehydrase-isomerase"/>
    <property type="match status" value="1"/>
</dbReference>
<evidence type="ECO:0000313" key="4">
    <source>
        <dbReference type="Proteomes" id="UP000183209"/>
    </source>
</evidence>
<dbReference type="InterPro" id="IPR006684">
    <property type="entry name" value="YbgC/YbaW"/>
</dbReference>
<dbReference type="AlphaFoldDB" id="A0A1I6QWY7"/>
<dbReference type="CDD" id="cd00586">
    <property type="entry name" value="4HBT"/>
    <property type="match status" value="1"/>
</dbReference>
<sequence length="157" mass="18624">MNISFFFRILINLILHFVNIQKIIQNLNNNHQINIRVRYAETDQMGVVYHGNYAQYLELGRVEWLRNLGVSYRSMEESGIMLPVISLQMSYKKSAKYDDLLTIKTRLKKTPSVKIEFDYEIWNEKEELLLEGNTVLAFINMETNRPTRCPDYILEQL</sequence>
<reference evidence="3 4" key="1">
    <citation type="submission" date="2016-10" db="EMBL/GenBank/DDBJ databases">
        <authorList>
            <person name="de Groot N.N."/>
        </authorList>
    </citation>
    <scope>NUCLEOTIDE SEQUENCE [LARGE SCALE GENOMIC DNA]</scope>
    <source>
        <strain evidence="3 4">CGMCC 1.6114</strain>
    </source>
</reference>
<keyword evidence="2 3" id="KW-0378">Hydrolase</keyword>
<dbReference type="InterPro" id="IPR050563">
    <property type="entry name" value="4-hydroxybenzoyl-CoA_TE"/>
</dbReference>
<evidence type="ECO:0000256" key="2">
    <source>
        <dbReference type="ARBA" id="ARBA00022801"/>
    </source>
</evidence>
<accession>A0A1I6QWY7</accession>
<dbReference type="InterPro" id="IPR008272">
    <property type="entry name" value="HB-CoA_thioesterase_AS"/>
</dbReference>
<protein>
    <submittedName>
        <fullName evidence="3">Acyl-CoA thioester hydrolase</fullName>
    </submittedName>
</protein>
<organism evidence="3 4">
    <name type="scientific">Zhouia amylolytica</name>
    <dbReference type="NCBI Taxonomy" id="376730"/>
    <lineage>
        <taxon>Bacteria</taxon>
        <taxon>Pseudomonadati</taxon>
        <taxon>Bacteroidota</taxon>
        <taxon>Flavobacteriia</taxon>
        <taxon>Flavobacteriales</taxon>
        <taxon>Flavobacteriaceae</taxon>
        <taxon>Zhouia</taxon>
    </lineage>
</organism>
<proteinExistence type="inferred from homology"/>
<dbReference type="PANTHER" id="PTHR31793:SF27">
    <property type="entry name" value="NOVEL THIOESTERASE SUPERFAMILY DOMAIN AND SAPOSIN A-TYPE DOMAIN CONTAINING PROTEIN (0610012H03RIK)"/>
    <property type="match status" value="1"/>
</dbReference>
<evidence type="ECO:0000256" key="1">
    <source>
        <dbReference type="ARBA" id="ARBA00005953"/>
    </source>
</evidence>
<dbReference type="PROSITE" id="PS01328">
    <property type="entry name" value="4HBCOA_THIOESTERASE"/>
    <property type="match status" value="1"/>
</dbReference>
<dbReference type="EMBL" id="FPAG01000002">
    <property type="protein sequence ID" value="SFS56905.1"/>
    <property type="molecule type" value="Genomic_DNA"/>
</dbReference>
<dbReference type="GO" id="GO:0047617">
    <property type="term" value="F:fatty acyl-CoA hydrolase activity"/>
    <property type="evidence" value="ECO:0007669"/>
    <property type="project" value="TreeGrafter"/>
</dbReference>
<dbReference type="PANTHER" id="PTHR31793">
    <property type="entry name" value="4-HYDROXYBENZOYL-COA THIOESTERASE FAMILY MEMBER"/>
    <property type="match status" value="1"/>
</dbReference>
<comment type="similarity">
    <text evidence="1">Belongs to the 4-hydroxybenzoyl-CoA thioesterase family.</text>
</comment>
<gene>
    <name evidence="3" type="ORF">SAMN04487906_0944</name>
</gene>
<dbReference type="InterPro" id="IPR029069">
    <property type="entry name" value="HotDog_dom_sf"/>
</dbReference>
<dbReference type="Proteomes" id="UP000183209">
    <property type="component" value="Unassembled WGS sequence"/>
</dbReference>
<dbReference type="Pfam" id="PF13279">
    <property type="entry name" value="4HBT_2"/>
    <property type="match status" value="1"/>
</dbReference>
<name>A0A1I6QWY7_9FLAO</name>
<dbReference type="NCBIfam" id="TIGR00051">
    <property type="entry name" value="YbgC/FadM family acyl-CoA thioesterase"/>
    <property type="match status" value="1"/>
</dbReference>
<evidence type="ECO:0000313" key="3">
    <source>
        <dbReference type="EMBL" id="SFS56905.1"/>
    </source>
</evidence>
<dbReference type="Gene3D" id="3.10.129.10">
    <property type="entry name" value="Hotdog Thioesterase"/>
    <property type="match status" value="1"/>
</dbReference>
<dbReference type="PIRSF" id="PIRSF003230">
    <property type="entry name" value="YbgC"/>
    <property type="match status" value="1"/>
</dbReference>